<dbReference type="STRING" id="1802391.A3D72_04105"/>
<feature type="domain" description="CoA-binding" evidence="5">
    <location>
        <begin position="4"/>
        <end position="108"/>
    </location>
</feature>
<dbReference type="GO" id="GO:0006099">
    <property type="term" value="P:tricarboxylic acid cycle"/>
    <property type="evidence" value="ECO:0007669"/>
    <property type="project" value="UniProtKB-KW"/>
</dbReference>
<dbReference type="EMBL" id="MGDZ01000002">
    <property type="protein sequence ID" value="OGL74315.1"/>
    <property type="molecule type" value="Genomic_DNA"/>
</dbReference>
<evidence type="ECO:0000313" key="6">
    <source>
        <dbReference type="EMBL" id="OGL74315.1"/>
    </source>
</evidence>
<dbReference type="GO" id="GO:0004775">
    <property type="term" value="F:succinate-CoA ligase (ADP-forming) activity"/>
    <property type="evidence" value="ECO:0007669"/>
    <property type="project" value="TreeGrafter"/>
</dbReference>
<dbReference type="SUPFAM" id="SSF51735">
    <property type="entry name" value="NAD(P)-binding Rossmann-fold domains"/>
    <property type="match status" value="1"/>
</dbReference>
<feature type="active site" description="Tele-phosphohistidine intermediate" evidence="4">
    <location>
        <position position="263"/>
    </location>
</feature>
<sequence length="306" mass="31860">MSILLDHHPRVLVQGITGKEGGRAAVAMRVYLPAGKAGGTNVVCGVTPGKGGQMAGGVPVYNTVAEAIGAHPGIHVSAVYVPPQFAKSAILESIAAGIPLIHVVTERMPIRDVAECLAAARSRGVRILGPASVGVIAPGRGRIGMIGGDDPSRIYAPGPIGVISRSGGMTNELSWMLRRAGLGQSTSVAIGGDYLIGTSYADLLPMFETDPLTKGVVVFGEVGGLYEFEIADMIRARRFTKPIAVFIGGRFGKNLPAGTPIGHAGALIERGRGTVEEKEEALRAVGVHIAERYEELPSLIRTACNL</sequence>
<accession>A0A1F7U7T6</accession>
<dbReference type="GO" id="GO:0000166">
    <property type="term" value="F:nucleotide binding"/>
    <property type="evidence" value="ECO:0007669"/>
    <property type="project" value="UniProtKB-KW"/>
</dbReference>
<dbReference type="InterPro" id="IPR036291">
    <property type="entry name" value="NAD(P)-bd_dom_sf"/>
</dbReference>
<reference evidence="6 7" key="1">
    <citation type="journal article" date="2016" name="Nat. Commun.">
        <title>Thousands of microbial genomes shed light on interconnected biogeochemical processes in an aquifer system.</title>
        <authorList>
            <person name="Anantharaman K."/>
            <person name="Brown C.T."/>
            <person name="Hug L.A."/>
            <person name="Sharon I."/>
            <person name="Castelle C.J."/>
            <person name="Probst A.J."/>
            <person name="Thomas B.C."/>
            <person name="Singh A."/>
            <person name="Wilkins M.J."/>
            <person name="Karaoz U."/>
            <person name="Brodie E.L."/>
            <person name="Williams K.H."/>
            <person name="Hubbard S.S."/>
            <person name="Banfield J.F."/>
        </authorList>
    </citation>
    <scope>NUCLEOTIDE SEQUENCE [LARGE SCALE GENOMIC DNA]</scope>
</reference>
<dbReference type="SUPFAM" id="SSF52210">
    <property type="entry name" value="Succinyl-CoA synthetase domains"/>
    <property type="match status" value="1"/>
</dbReference>
<evidence type="ECO:0000313" key="7">
    <source>
        <dbReference type="Proteomes" id="UP000176303"/>
    </source>
</evidence>
<evidence type="ECO:0000256" key="2">
    <source>
        <dbReference type="ARBA" id="ARBA00022598"/>
    </source>
</evidence>
<dbReference type="GO" id="GO:0004776">
    <property type="term" value="F:succinate-CoA ligase (GDP-forming) activity"/>
    <property type="evidence" value="ECO:0007669"/>
    <property type="project" value="TreeGrafter"/>
</dbReference>
<name>A0A1F7U7T6_9BACT</name>
<dbReference type="PANTHER" id="PTHR11117:SF2">
    <property type="entry name" value="SUCCINATE--COA LIGASE [ADP_GDP-FORMING] SUBUNIT ALPHA, MITOCHONDRIAL"/>
    <property type="match status" value="1"/>
</dbReference>
<evidence type="ECO:0000256" key="1">
    <source>
        <dbReference type="ARBA" id="ARBA00022532"/>
    </source>
</evidence>
<dbReference type="SMART" id="SM00881">
    <property type="entry name" value="CoA_binding"/>
    <property type="match status" value="1"/>
</dbReference>
<proteinExistence type="predicted"/>
<evidence type="ECO:0000256" key="4">
    <source>
        <dbReference type="PIRSR" id="PIRSR001553-1"/>
    </source>
</evidence>
<dbReference type="InterPro" id="IPR005810">
    <property type="entry name" value="CoA_lig_alpha"/>
</dbReference>
<dbReference type="InterPro" id="IPR016102">
    <property type="entry name" value="Succinyl-CoA_synth-like"/>
</dbReference>
<gene>
    <name evidence="6" type="ORF">A3D72_04105</name>
</gene>
<dbReference type="Gene3D" id="3.40.50.720">
    <property type="entry name" value="NAD(P)-binding Rossmann-like Domain"/>
    <property type="match status" value="1"/>
</dbReference>
<dbReference type="Pfam" id="PF02629">
    <property type="entry name" value="CoA_binding"/>
    <property type="match status" value="1"/>
</dbReference>
<evidence type="ECO:0000259" key="5">
    <source>
        <dbReference type="SMART" id="SM00881"/>
    </source>
</evidence>
<keyword evidence="1" id="KW-0816">Tricarboxylic acid cycle</keyword>
<dbReference type="PROSITE" id="PS01216">
    <property type="entry name" value="SUCCINYL_COA_LIG_1"/>
    <property type="match status" value="1"/>
</dbReference>
<dbReference type="GO" id="GO:0009361">
    <property type="term" value="C:succinate-CoA ligase complex (ADP-forming)"/>
    <property type="evidence" value="ECO:0007669"/>
    <property type="project" value="TreeGrafter"/>
</dbReference>
<dbReference type="InterPro" id="IPR033847">
    <property type="entry name" value="Citrt_syn/SCS-alpha_CS"/>
</dbReference>
<dbReference type="InterPro" id="IPR003781">
    <property type="entry name" value="CoA-bd"/>
</dbReference>
<dbReference type="Gene3D" id="3.40.50.261">
    <property type="entry name" value="Succinyl-CoA synthetase domains"/>
    <property type="match status" value="1"/>
</dbReference>
<keyword evidence="2" id="KW-0436">Ligase</keyword>
<dbReference type="PRINTS" id="PR01798">
    <property type="entry name" value="SCOASYNTHASE"/>
</dbReference>
<dbReference type="PIRSF" id="PIRSF001553">
    <property type="entry name" value="SucCS_alpha"/>
    <property type="match status" value="1"/>
</dbReference>
<dbReference type="Proteomes" id="UP000176303">
    <property type="component" value="Unassembled WGS sequence"/>
</dbReference>
<protein>
    <recommendedName>
        <fullName evidence="5">CoA-binding domain-containing protein</fullName>
    </recommendedName>
</protein>
<evidence type="ECO:0000256" key="3">
    <source>
        <dbReference type="ARBA" id="ARBA00022741"/>
    </source>
</evidence>
<keyword evidence="3" id="KW-0547">Nucleotide-binding</keyword>
<dbReference type="PANTHER" id="PTHR11117">
    <property type="entry name" value="SUCCINYL-COA LIGASE SUBUNIT ALPHA"/>
    <property type="match status" value="1"/>
</dbReference>
<dbReference type="AlphaFoldDB" id="A0A1F7U7T6"/>
<dbReference type="Pfam" id="PF00549">
    <property type="entry name" value="Ligase_CoA"/>
    <property type="match status" value="1"/>
</dbReference>
<dbReference type="InterPro" id="IPR005811">
    <property type="entry name" value="SUCC_ACL_C"/>
</dbReference>
<comment type="caution">
    <text evidence="6">The sequence shown here is derived from an EMBL/GenBank/DDBJ whole genome shotgun (WGS) entry which is preliminary data.</text>
</comment>
<organism evidence="6 7">
    <name type="scientific">Candidatus Uhrbacteria bacterium RIFCSPHIGHO2_02_FULL_57_19</name>
    <dbReference type="NCBI Taxonomy" id="1802391"/>
    <lineage>
        <taxon>Bacteria</taxon>
        <taxon>Candidatus Uhriibacteriota</taxon>
    </lineage>
</organism>